<evidence type="ECO:0000313" key="1">
    <source>
        <dbReference type="EMBL" id="KAK8961106.1"/>
    </source>
</evidence>
<dbReference type="Proteomes" id="UP001412067">
    <property type="component" value="Unassembled WGS sequence"/>
</dbReference>
<name>A0ABR2MB23_9ASPA</name>
<reference evidence="1 2" key="1">
    <citation type="journal article" date="2022" name="Nat. Plants">
        <title>Genomes of leafy and leafless Platanthera orchids illuminate the evolution of mycoheterotrophy.</title>
        <authorList>
            <person name="Li M.H."/>
            <person name="Liu K.W."/>
            <person name="Li Z."/>
            <person name="Lu H.C."/>
            <person name="Ye Q.L."/>
            <person name="Zhang D."/>
            <person name="Wang J.Y."/>
            <person name="Li Y.F."/>
            <person name="Zhong Z.M."/>
            <person name="Liu X."/>
            <person name="Yu X."/>
            <person name="Liu D.K."/>
            <person name="Tu X.D."/>
            <person name="Liu B."/>
            <person name="Hao Y."/>
            <person name="Liao X.Y."/>
            <person name="Jiang Y.T."/>
            <person name="Sun W.H."/>
            <person name="Chen J."/>
            <person name="Chen Y.Q."/>
            <person name="Ai Y."/>
            <person name="Zhai J.W."/>
            <person name="Wu S.S."/>
            <person name="Zhou Z."/>
            <person name="Hsiao Y.Y."/>
            <person name="Wu W.L."/>
            <person name="Chen Y.Y."/>
            <person name="Lin Y.F."/>
            <person name="Hsu J.L."/>
            <person name="Li C.Y."/>
            <person name="Wang Z.W."/>
            <person name="Zhao X."/>
            <person name="Zhong W.Y."/>
            <person name="Ma X.K."/>
            <person name="Ma L."/>
            <person name="Huang J."/>
            <person name="Chen G.Z."/>
            <person name="Huang M.Z."/>
            <person name="Huang L."/>
            <person name="Peng D.H."/>
            <person name="Luo Y.B."/>
            <person name="Zou S.Q."/>
            <person name="Chen S.P."/>
            <person name="Lan S."/>
            <person name="Tsai W.C."/>
            <person name="Van de Peer Y."/>
            <person name="Liu Z.J."/>
        </authorList>
    </citation>
    <scope>NUCLEOTIDE SEQUENCE [LARGE SCALE GENOMIC DNA]</scope>
    <source>
        <strain evidence="1">Lor288</strain>
    </source>
</reference>
<accession>A0ABR2MB23</accession>
<gene>
    <name evidence="1" type="ORF">KSP40_PGU007767</name>
</gene>
<keyword evidence="2" id="KW-1185">Reference proteome</keyword>
<comment type="caution">
    <text evidence="1">The sequence shown here is derived from an EMBL/GenBank/DDBJ whole genome shotgun (WGS) entry which is preliminary data.</text>
</comment>
<proteinExistence type="predicted"/>
<evidence type="ECO:0000313" key="2">
    <source>
        <dbReference type="Proteomes" id="UP001412067"/>
    </source>
</evidence>
<protein>
    <submittedName>
        <fullName evidence="1">Uncharacterized protein</fullName>
    </submittedName>
</protein>
<organism evidence="1 2">
    <name type="scientific">Platanthera guangdongensis</name>
    <dbReference type="NCBI Taxonomy" id="2320717"/>
    <lineage>
        <taxon>Eukaryota</taxon>
        <taxon>Viridiplantae</taxon>
        <taxon>Streptophyta</taxon>
        <taxon>Embryophyta</taxon>
        <taxon>Tracheophyta</taxon>
        <taxon>Spermatophyta</taxon>
        <taxon>Magnoliopsida</taxon>
        <taxon>Liliopsida</taxon>
        <taxon>Asparagales</taxon>
        <taxon>Orchidaceae</taxon>
        <taxon>Orchidoideae</taxon>
        <taxon>Orchideae</taxon>
        <taxon>Orchidinae</taxon>
        <taxon>Platanthera</taxon>
    </lineage>
</organism>
<sequence>MPRKKPLISKVRFPCFKTKPSSEVYFLLCASRSGGMIHDFNDADSSPQNTTVFLKYGRIKM</sequence>
<dbReference type="EMBL" id="JBBWWR010000010">
    <property type="protein sequence ID" value="KAK8961106.1"/>
    <property type="molecule type" value="Genomic_DNA"/>
</dbReference>